<evidence type="ECO:0000313" key="3">
    <source>
        <dbReference type="Proteomes" id="UP000629619"/>
    </source>
</evidence>
<accession>A0A919NB88</accession>
<keyword evidence="1" id="KW-0472">Membrane</keyword>
<reference evidence="2" key="1">
    <citation type="submission" date="2021-01" db="EMBL/GenBank/DDBJ databases">
        <title>Whole genome shotgun sequence of Actinoplanes siamensis NBRC 109076.</title>
        <authorList>
            <person name="Komaki H."/>
            <person name="Tamura T."/>
        </authorList>
    </citation>
    <scope>NUCLEOTIDE SEQUENCE</scope>
    <source>
        <strain evidence="2">NBRC 109076</strain>
    </source>
</reference>
<dbReference type="Pfam" id="PF07963">
    <property type="entry name" value="N_methyl"/>
    <property type="match status" value="1"/>
</dbReference>
<dbReference type="Proteomes" id="UP000629619">
    <property type="component" value="Unassembled WGS sequence"/>
</dbReference>
<dbReference type="NCBIfam" id="TIGR02532">
    <property type="entry name" value="IV_pilin_GFxxxE"/>
    <property type="match status" value="1"/>
</dbReference>
<keyword evidence="3" id="KW-1185">Reference proteome</keyword>
<dbReference type="InterPro" id="IPR012902">
    <property type="entry name" value="N_methyl_site"/>
</dbReference>
<feature type="transmembrane region" description="Helical" evidence="1">
    <location>
        <begin position="21"/>
        <end position="43"/>
    </location>
</feature>
<name>A0A919NB88_9ACTN</name>
<keyword evidence="1" id="KW-0812">Transmembrane</keyword>
<dbReference type="AlphaFoldDB" id="A0A919NB88"/>
<protein>
    <recommendedName>
        <fullName evidence="4">Prepilin-type N-terminal cleavage/methylation domain-containing protein</fullName>
    </recommendedName>
</protein>
<keyword evidence="1" id="KW-1133">Transmembrane helix</keyword>
<dbReference type="EMBL" id="BOMW01000051">
    <property type="protein sequence ID" value="GIF07589.1"/>
    <property type="molecule type" value="Genomic_DNA"/>
</dbReference>
<dbReference type="PROSITE" id="PS00409">
    <property type="entry name" value="PROKAR_NTER_METHYL"/>
    <property type="match status" value="1"/>
</dbReference>
<evidence type="ECO:0008006" key="4">
    <source>
        <dbReference type="Google" id="ProtNLM"/>
    </source>
</evidence>
<dbReference type="RefSeq" id="WP_203682982.1">
    <property type="nucleotide sequence ID" value="NZ_BOMW01000051.1"/>
</dbReference>
<gene>
    <name evidence="2" type="ORF">Asi03nite_51270</name>
</gene>
<sequence>MSHRDELDDSSDDRGFTLIELLVGMGLMSVVMVVTLGALMQIYSTVNRSDGLVTTRDQIGNSFRRLDKELRYATWVSPVGQVDDAWYLEYATGTDCRQLAFKDGMLTRAVWTTPGSPGTPTTIATDLVRTGTVPPFTIYLPGATPYATASPNTSGVGKSYVVERTQIRLRFTGRVGTTSLPLDVLFTAQNTNRNTVFADSAKGILVDNECSKGRPS</sequence>
<comment type="caution">
    <text evidence="2">The sequence shown here is derived from an EMBL/GenBank/DDBJ whole genome shotgun (WGS) entry which is preliminary data.</text>
</comment>
<proteinExistence type="predicted"/>
<organism evidence="2 3">
    <name type="scientific">Actinoplanes siamensis</name>
    <dbReference type="NCBI Taxonomy" id="1223317"/>
    <lineage>
        <taxon>Bacteria</taxon>
        <taxon>Bacillati</taxon>
        <taxon>Actinomycetota</taxon>
        <taxon>Actinomycetes</taxon>
        <taxon>Micromonosporales</taxon>
        <taxon>Micromonosporaceae</taxon>
        <taxon>Actinoplanes</taxon>
    </lineage>
</organism>
<evidence type="ECO:0000313" key="2">
    <source>
        <dbReference type="EMBL" id="GIF07589.1"/>
    </source>
</evidence>
<evidence type="ECO:0000256" key="1">
    <source>
        <dbReference type="SAM" id="Phobius"/>
    </source>
</evidence>